<sequence>MTRTLTTQPARLERAKWCHATRRVQQADVAALDVAPDDLRSGDLLLVEVTRISQHRRIQLRDGRYSRLFCGDRIVLAAGDRFATDQFIGTVGLRDDRSLSLLAGGGVAGVEQSRHGAIKPATRLTLCGRLVGRDGAALNLDAYALSQCGKGRPQTVITVLGTGMNAGKTDAVAGLVNGLTRLGLKVGAIKATGTAAFCDTHLYAAAGATEVLDFTDAGMAATFRQPVPRIEAALERLLAGTLRSGCDVAVVEFADGISQVETAELLARPTLGRVSDALMLAATDALSAEAALARLAKTGHVPVALTGLMTRSPATMPTDASGLPVLDRDALADPATASAVLQLCRPVQAAE</sequence>
<comment type="caution">
    <text evidence="1">The sequence shown here is derived from an EMBL/GenBank/DDBJ whole genome shotgun (WGS) entry which is preliminary data.</text>
</comment>
<name>A0ABV5I2F6_9RHOB</name>
<dbReference type="EMBL" id="JBHMEC010000017">
    <property type="protein sequence ID" value="MFB9150489.1"/>
    <property type="molecule type" value="Genomic_DNA"/>
</dbReference>
<proteinExistence type="predicted"/>
<dbReference type="SUPFAM" id="SSF52540">
    <property type="entry name" value="P-loop containing nucleoside triphosphate hydrolases"/>
    <property type="match status" value="1"/>
</dbReference>
<dbReference type="RefSeq" id="WP_377070026.1">
    <property type="nucleotide sequence ID" value="NZ_JBHMEC010000017.1"/>
</dbReference>
<dbReference type="Gene3D" id="3.40.50.300">
    <property type="entry name" value="P-loop containing nucleotide triphosphate hydrolases"/>
    <property type="match status" value="1"/>
</dbReference>
<evidence type="ECO:0008006" key="3">
    <source>
        <dbReference type="Google" id="ProtNLM"/>
    </source>
</evidence>
<gene>
    <name evidence="1" type="ORF">ACFFU4_12100</name>
</gene>
<protein>
    <recommendedName>
        <fullName evidence="3">DUF1611 domain-containing protein</fullName>
    </recommendedName>
</protein>
<dbReference type="InterPro" id="IPR027417">
    <property type="entry name" value="P-loop_NTPase"/>
</dbReference>
<reference evidence="1 2" key="1">
    <citation type="submission" date="2024-09" db="EMBL/GenBank/DDBJ databases">
        <authorList>
            <person name="Sun Q."/>
            <person name="Mori K."/>
        </authorList>
    </citation>
    <scope>NUCLEOTIDE SEQUENCE [LARGE SCALE GENOMIC DNA]</scope>
    <source>
        <strain evidence="1 2">CECT 9424</strain>
    </source>
</reference>
<accession>A0ABV5I2F6</accession>
<evidence type="ECO:0000313" key="1">
    <source>
        <dbReference type="EMBL" id="MFB9150489.1"/>
    </source>
</evidence>
<organism evidence="1 2">
    <name type="scientific">Roseovarius ramblicola</name>
    <dbReference type="NCBI Taxonomy" id="2022336"/>
    <lineage>
        <taxon>Bacteria</taxon>
        <taxon>Pseudomonadati</taxon>
        <taxon>Pseudomonadota</taxon>
        <taxon>Alphaproteobacteria</taxon>
        <taxon>Rhodobacterales</taxon>
        <taxon>Roseobacteraceae</taxon>
        <taxon>Roseovarius</taxon>
    </lineage>
</organism>
<keyword evidence="2" id="KW-1185">Reference proteome</keyword>
<evidence type="ECO:0000313" key="2">
    <source>
        <dbReference type="Proteomes" id="UP001589670"/>
    </source>
</evidence>
<dbReference type="Proteomes" id="UP001589670">
    <property type="component" value="Unassembled WGS sequence"/>
</dbReference>